<dbReference type="Pfam" id="PF26395">
    <property type="entry name" value="E2-CBASS"/>
    <property type="match status" value="1"/>
</dbReference>
<dbReference type="InterPro" id="IPR058588">
    <property type="entry name" value="E2-CBASS"/>
</dbReference>
<evidence type="ECO:0000259" key="1">
    <source>
        <dbReference type="Pfam" id="PF26395"/>
    </source>
</evidence>
<feature type="domain" description="Type II CBASS E2 protein" evidence="1">
    <location>
        <begin position="33"/>
        <end position="143"/>
    </location>
</feature>
<protein>
    <recommendedName>
        <fullName evidence="1">Type II CBASS E2 protein domain-containing protein</fullName>
    </recommendedName>
</protein>
<accession>A0A2S9TGH7</accession>
<gene>
    <name evidence="2" type="ORF">CJ670_04550</name>
</gene>
<name>A0A2S9TGH7_9BACT</name>
<dbReference type="AlphaFoldDB" id="A0A2S9TGH7"/>
<organism evidence="2 3">
    <name type="scientific">Aliarcobacter cryaerophilus</name>
    <dbReference type="NCBI Taxonomy" id="28198"/>
    <lineage>
        <taxon>Bacteria</taxon>
        <taxon>Pseudomonadati</taxon>
        <taxon>Campylobacterota</taxon>
        <taxon>Epsilonproteobacteria</taxon>
        <taxon>Campylobacterales</taxon>
        <taxon>Arcobacteraceae</taxon>
        <taxon>Aliarcobacter</taxon>
    </lineage>
</organism>
<sequence>MLAKGVSKYHKTTLLQQYSNVKFCPLSKNGTGEFYGKYFFWEFDAKPTELSKTYKVLIIFHIDNYSPDVFVLNKDIWEVSKSKSIPHLYDHKKIRLCLYYPSYNEWNTNMPLCNTIVSWTYLWLYFYEEWLYSNKWKGGGIHPESSKEEENENIKNTPKQLIIEQRKKKKQDSVKNIINKIYLKRKSIYMQELQNNEVVE</sequence>
<dbReference type="Proteomes" id="UP000239151">
    <property type="component" value="Unassembled WGS sequence"/>
</dbReference>
<reference evidence="2 3" key="1">
    <citation type="submission" date="2017-09" db="EMBL/GenBank/DDBJ databases">
        <title>Reassesment of A. cryaerophilus.</title>
        <authorList>
            <person name="Perez-Cataluna A."/>
            <person name="Collado L."/>
            <person name="Salgado O."/>
            <person name="Lefinanco V."/>
            <person name="Figueras M.J."/>
        </authorList>
    </citation>
    <scope>NUCLEOTIDE SEQUENCE [LARGE SCALE GENOMIC DNA]</scope>
    <source>
        <strain evidence="2 3">LMG 9065</strain>
    </source>
</reference>
<comment type="caution">
    <text evidence="2">The sequence shown here is derived from an EMBL/GenBank/DDBJ whole genome shotgun (WGS) entry which is preliminary data.</text>
</comment>
<dbReference type="EMBL" id="NXGI01000007">
    <property type="protein sequence ID" value="PRM97941.1"/>
    <property type="molecule type" value="Genomic_DNA"/>
</dbReference>
<proteinExistence type="predicted"/>
<evidence type="ECO:0000313" key="2">
    <source>
        <dbReference type="EMBL" id="PRM97941.1"/>
    </source>
</evidence>
<evidence type="ECO:0000313" key="3">
    <source>
        <dbReference type="Proteomes" id="UP000239151"/>
    </source>
</evidence>